<dbReference type="EMBL" id="JAUYVH010000011">
    <property type="protein sequence ID" value="MDQ9171625.1"/>
    <property type="molecule type" value="Genomic_DNA"/>
</dbReference>
<proteinExistence type="predicted"/>
<dbReference type="RefSeq" id="WP_338437564.1">
    <property type="nucleotide sequence ID" value="NZ_JAUYVH010000011.1"/>
</dbReference>
<accession>A0ABU1BRK3</accession>
<evidence type="ECO:0000313" key="2">
    <source>
        <dbReference type="Proteomes" id="UP001225596"/>
    </source>
</evidence>
<sequence length="129" mass="14700">MSRESIPDDVKRFVLTSIPSIPYLETLLLLRSNENRLWSSADVARRIYISEKAALGLLQELLSSGFASTADTDGTQYRYAPVNQDMRAMIDRLAQSYSKNLVDVTELVHSKINKRAKQFADAFIWRKDS</sequence>
<evidence type="ECO:0000313" key="1">
    <source>
        <dbReference type="EMBL" id="MDQ9171625.1"/>
    </source>
</evidence>
<gene>
    <name evidence="1" type="ORF">Q8A64_14515</name>
</gene>
<protein>
    <recommendedName>
        <fullName evidence="3">Transcriptional regulator</fullName>
    </recommendedName>
</protein>
<organism evidence="1 2">
    <name type="scientific">Keguizhuia sedimenti</name>
    <dbReference type="NCBI Taxonomy" id="3064264"/>
    <lineage>
        <taxon>Bacteria</taxon>
        <taxon>Pseudomonadati</taxon>
        <taxon>Pseudomonadota</taxon>
        <taxon>Betaproteobacteria</taxon>
        <taxon>Burkholderiales</taxon>
        <taxon>Oxalobacteraceae</taxon>
        <taxon>Keguizhuia</taxon>
    </lineage>
</organism>
<dbReference type="Proteomes" id="UP001225596">
    <property type="component" value="Unassembled WGS sequence"/>
</dbReference>
<evidence type="ECO:0008006" key="3">
    <source>
        <dbReference type="Google" id="ProtNLM"/>
    </source>
</evidence>
<name>A0ABU1BRK3_9BURK</name>
<keyword evidence="2" id="KW-1185">Reference proteome</keyword>
<reference evidence="1 2" key="1">
    <citation type="submission" date="2023-08" db="EMBL/GenBank/DDBJ databases">
        <title>Oxalobacteraceae gen .nov., isolated from river sludge outside the plant.</title>
        <authorList>
            <person name="Zhao S.Y."/>
        </authorList>
    </citation>
    <scope>NUCLEOTIDE SEQUENCE [LARGE SCALE GENOMIC DNA]</scope>
    <source>
        <strain evidence="1 2">R-40</strain>
    </source>
</reference>
<comment type="caution">
    <text evidence="1">The sequence shown here is derived from an EMBL/GenBank/DDBJ whole genome shotgun (WGS) entry which is preliminary data.</text>
</comment>